<evidence type="ECO:0008006" key="4">
    <source>
        <dbReference type="Google" id="ProtNLM"/>
    </source>
</evidence>
<dbReference type="AlphaFoldDB" id="A0A0C3E453"/>
<feature type="compositionally biased region" description="Polar residues" evidence="1">
    <location>
        <begin position="581"/>
        <end position="594"/>
    </location>
</feature>
<keyword evidence="3" id="KW-1185">Reference proteome</keyword>
<name>A0A0C3E453_9AGAM</name>
<feature type="region of interest" description="Disordered" evidence="1">
    <location>
        <begin position="561"/>
        <end position="598"/>
    </location>
</feature>
<dbReference type="HOGENOM" id="CLU_013901_0_0_1"/>
<dbReference type="Proteomes" id="UP000053989">
    <property type="component" value="Unassembled WGS sequence"/>
</dbReference>
<accession>A0A0C3E453</accession>
<gene>
    <name evidence="2" type="ORF">SCLCIDRAFT_24651</name>
</gene>
<evidence type="ECO:0000313" key="3">
    <source>
        <dbReference type="Proteomes" id="UP000053989"/>
    </source>
</evidence>
<reference evidence="3" key="2">
    <citation type="submission" date="2015-01" db="EMBL/GenBank/DDBJ databases">
        <title>Evolutionary Origins and Diversification of the Mycorrhizal Mutualists.</title>
        <authorList>
            <consortium name="DOE Joint Genome Institute"/>
            <consortium name="Mycorrhizal Genomics Consortium"/>
            <person name="Kohler A."/>
            <person name="Kuo A."/>
            <person name="Nagy L.G."/>
            <person name="Floudas D."/>
            <person name="Copeland A."/>
            <person name="Barry K.W."/>
            <person name="Cichocki N."/>
            <person name="Veneault-Fourrey C."/>
            <person name="LaButti K."/>
            <person name="Lindquist E.A."/>
            <person name="Lipzen A."/>
            <person name="Lundell T."/>
            <person name="Morin E."/>
            <person name="Murat C."/>
            <person name="Riley R."/>
            <person name="Ohm R."/>
            <person name="Sun H."/>
            <person name="Tunlid A."/>
            <person name="Henrissat B."/>
            <person name="Grigoriev I.V."/>
            <person name="Hibbett D.S."/>
            <person name="Martin F."/>
        </authorList>
    </citation>
    <scope>NUCLEOTIDE SEQUENCE [LARGE SCALE GENOMIC DNA]</scope>
    <source>
        <strain evidence="3">Foug A</strain>
    </source>
</reference>
<protein>
    <recommendedName>
        <fullName evidence="4">Ndc10 domain-containing protein</fullName>
    </recommendedName>
</protein>
<dbReference type="STRING" id="1036808.A0A0C3E453"/>
<dbReference type="InParanoid" id="A0A0C3E453"/>
<reference evidence="2 3" key="1">
    <citation type="submission" date="2014-04" db="EMBL/GenBank/DDBJ databases">
        <authorList>
            <consortium name="DOE Joint Genome Institute"/>
            <person name="Kuo A."/>
            <person name="Kohler A."/>
            <person name="Nagy L.G."/>
            <person name="Floudas D."/>
            <person name="Copeland A."/>
            <person name="Barry K.W."/>
            <person name="Cichocki N."/>
            <person name="Veneault-Fourrey C."/>
            <person name="LaButti K."/>
            <person name="Lindquist E.A."/>
            <person name="Lipzen A."/>
            <person name="Lundell T."/>
            <person name="Morin E."/>
            <person name="Murat C."/>
            <person name="Sun H."/>
            <person name="Tunlid A."/>
            <person name="Henrissat B."/>
            <person name="Grigoriev I.V."/>
            <person name="Hibbett D.S."/>
            <person name="Martin F."/>
            <person name="Nordberg H.P."/>
            <person name="Cantor M.N."/>
            <person name="Hua S.X."/>
        </authorList>
    </citation>
    <scope>NUCLEOTIDE SEQUENCE [LARGE SCALE GENOMIC DNA]</scope>
    <source>
        <strain evidence="2 3">Foug A</strain>
    </source>
</reference>
<organism evidence="2 3">
    <name type="scientific">Scleroderma citrinum Foug A</name>
    <dbReference type="NCBI Taxonomy" id="1036808"/>
    <lineage>
        <taxon>Eukaryota</taxon>
        <taxon>Fungi</taxon>
        <taxon>Dikarya</taxon>
        <taxon>Basidiomycota</taxon>
        <taxon>Agaricomycotina</taxon>
        <taxon>Agaricomycetes</taxon>
        <taxon>Agaricomycetidae</taxon>
        <taxon>Boletales</taxon>
        <taxon>Sclerodermatineae</taxon>
        <taxon>Sclerodermataceae</taxon>
        <taxon>Scleroderma</taxon>
    </lineage>
</organism>
<evidence type="ECO:0000256" key="1">
    <source>
        <dbReference type="SAM" id="MobiDB-lite"/>
    </source>
</evidence>
<proteinExistence type="predicted"/>
<feature type="region of interest" description="Disordered" evidence="1">
    <location>
        <begin position="1"/>
        <end position="37"/>
    </location>
</feature>
<sequence length="783" mass="86863">MFAPTSTSPPENTSDKSDIPTWVPPEQSRRKHKMPAAVKDLPTLQAAHQTKEDGKQTHFQAPKMVDVYDRHICQACKWLQSHYAADGTLSVATHPGEGSEIYHDPEFKDAFECQPNKCSDQALSIYLGWRGFEENCSQSTINGIRAAFKAMWEEADNSGTFRGQWHYSDAHGQYEGNLVLSVDVNDTVASIRHKINVAGSQRTHSAAMTKEYMDRMLIWAASKYSLNHAFNYLQFVMTGFGSLPAESTPGKKVWSSMTRDIEHLTFCTVAFTLWTRNFKLLKMKCGDITTDDIHAVNGVFLKYLRGKEGTLTINELHVCFEIYLSNHYKIYLRPDMGRACNTFFWVLFWMNWVKHIHLGQAMEAGDFLFPTVGVGNGVLRREELLSHDLVQKSLDTAVASDGLSSAFVSGVDGQKASSPSLCAKSLTFFFAFLPQNNTLMRYLLNELHTYETDYSDALAPTSREATASFAGEAALLHPASTEALHMAHASLTADVATLYKAMVNLSVSQDAMLEAQAAMLEAQAAASEEVRQKLSDVTNLLLNNNTPLPGLGTLALPLHTNARRHPSDPTTTHPPIPRAAMSSQPPAFRLQSTRPPAGTQLPCAAQAFEPSPSTPNATVPHPATAAPSLALPMQLPSLAGAQRSTDSPPMGLAIPHVPAKLVSRGRTPRLDAWRDIVWHWTVGEPRLKLFMPLKDWPHHYYNGPHGHKFNSLYLQWSILTKEFVDVFEGNKVDWHKAYRSAIAQNHLILLKTIQCAQLHHPITAEHCRFLTNEAQGSSPSAAK</sequence>
<dbReference type="OrthoDB" id="164951at2759"/>
<feature type="compositionally biased region" description="Polar residues" evidence="1">
    <location>
        <begin position="1"/>
        <end position="12"/>
    </location>
</feature>
<dbReference type="EMBL" id="KN822039">
    <property type="protein sequence ID" value="KIM62816.1"/>
    <property type="molecule type" value="Genomic_DNA"/>
</dbReference>
<evidence type="ECO:0000313" key="2">
    <source>
        <dbReference type="EMBL" id="KIM62816.1"/>
    </source>
</evidence>